<dbReference type="EMBL" id="CACTIH010007263">
    <property type="protein sequence ID" value="CAA3006720.1"/>
    <property type="molecule type" value="Genomic_DNA"/>
</dbReference>
<dbReference type="Pfam" id="PF10536">
    <property type="entry name" value="PMD"/>
    <property type="match status" value="2"/>
</dbReference>
<evidence type="ECO:0000256" key="1">
    <source>
        <dbReference type="SAM" id="MobiDB-lite"/>
    </source>
</evidence>
<gene>
    <name evidence="3" type="ORF">OLEA9_A002554</name>
</gene>
<comment type="caution">
    <text evidence="3">The sequence shown here is derived from an EMBL/GenBank/DDBJ whole genome shotgun (WGS) entry which is preliminary data.</text>
</comment>
<feature type="domain" description="Aminotransferase-like plant mobile" evidence="2">
    <location>
        <begin position="287"/>
        <end position="369"/>
    </location>
</feature>
<dbReference type="InterPro" id="IPR044824">
    <property type="entry name" value="MAIN-like"/>
</dbReference>
<accession>A0A8S0TL95</accession>
<evidence type="ECO:0000313" key="4">
    <source>
        <dbReference type="Proteomes" id="UP000594638"/>
    </source>
</evidence>
<dbReference type="GO" id="GO:0010073">
    <property type="term" value="P:meristem maintenance"/>
    <property type="evidence" value="ECO:0007669"/>
    <property type="project" value="InterPro"/>
</dbReference>
<feature type="compositionally biased region" description="Basic and acidic residues" evidence="1">
    <location>
        <begin position="423"/>
        <end position="436"/>
    </location>
</feature>
<dbReference type="InterPro" id="IPR019557">
    <property type="entry name" value="AminoTfrase-like_pln_mobile"/>
</dbReference>
<protein>
    <recommendedName>
        <fullName evidence="2">Aminotransferase-like plant mobile domain-containing protein</fullName>
    </recommendedName>
</protein>
<evidence type="ECO:0000313" key="3">
    <source>
        <dbReference type="EMBL" id="CAA3006720.1"/>
    </source>
</evidence>
<dbReference type="Proteomes" id="UP000594638">
    <property type="component" value="Unassembled WGS sequence"/>
</dbReference>
<dbReference type="AlphaFoldDB" id="A0A8S0TL95"/>
<dbReference type="Gramene" id="OE9A002554T1">
    <property type="protein sequence ID" value="OE9A002554C1"/>
    <property type="gene ID" value="OE9A002554"/>
</dbReference>
<name>A0A8S0TL95_OLEEU</name>
<feature type="domain" description="Aminotransferase-like plant mobile" evidence="2">
    <location>
        <begin position="91"/>
        <end position="285"/>
    </location>
</feature>
<dbReference type="PANTHER" id="PTHR46033">
    <property type="entry name" value="PROTEIN MAIN-LIKE 2"/>
    <property type="match status" value="1"/>
</dbReference>
<feature type="region of interest" description="Disordered" evidence="1">
    <location>
        <begin position="423"/>
        <end position="458"/>
    </location>
</feature>
<sequence length="526" mass="59432">MAASVQGHIVEQRHELMVCLTGGIPIWRKAHFIKPSISSIDGPTIKLPSLSPMPIWPLEVVFSGWMDPIKKWKTWVDKLESKYHSFWKKVGIYEAIKASPCIIHDDSDLIFGLAERWCSETNTPFLPWGEATITLEDLLILGGFSVLGSPVPLESPELVDIENPFISFTTNNHCQWLTMFMDEGTESEHIAFLSLWLSRFVFPGNVLDHIGNHVFRIAIYLARGTRLALAPAVLASIYRDMGLLKASMADSTQIKDGSFLSFALWSPLCYIQVWAWERLPILRPKPNFMKCLRPSKLVWIDCQEPNNAYRVAMQFGLDQDLPGWISWDNISRDIAWYNFTRPLSYDNWLYLPSRLSESDVTARYLEWWRKIVLCPVDDFKNVCDDGSSSQAKHYPAALFQSASTTTGGVGLSSKMKLIVKQEEVTEQKNSSTDRDVPPGFLPKSREGEGKSLKPSRKHGEDFLHIAGGRLAIGKSVMVEEQAHGITSGENISIQKGDIVTKSESTRILELEARKRMLESELATLKK</sequence>
<dbReference type="OrthoDB" id="1572276at2759"/>
<proteinExistence type="predicted"/>
<organism evidence="3 4">
    <name type="scientific">Olea europaea subsp. europaea</name>
    <dbReference type="NCBI Taxonomy" id="158383"/>
    <lineage>
        <taxon>Eukaryota</taxon>
        <taxon>Viridiplantae</taxon>
        <taxon>Streptophyta</taxon>
        <taxon>Embryophyta</taxon>
        <taxon>Tracheophyta</taxon>
        <taxon>Spermatophyta</taxon>
        <taxon>Magnoliopsida</taxon>
        <taxon>eudicotyledons</taxon>
        <taxon>Gunneridae</taxon>
        <taxon>Pentapetalae</taxon>
        <taxon>asterids</taxon>
        <taxon>lamiids</taxon>
        <taxon>Lamiales</taxon>
        <taxon>Oleaceae</taxon>
        <taxon>Oleeae</taxon>
        <taxon>Olea</taxon>
    </lineage>
</organism>
<keyword evidence="4" id="KW-1185">Reference proteome</keyword>
<feature type="compositionally biased region" description="Basic and acidic residues" evidence="1">
    <location>
        <begin position="443"/>
        <end position="458"/>
    </location>
</feature>
<reference evidence="3 4" key="1">
    <citation type="submission" date="2019-12" db="EMBL/GenBank/DDBJ databases">
        <authorList>
            <person name="Alioto T."/>
            <person name="Alioto T."/>
            <person name="Gomez Garrido J."/>
        </authorList>
    </citation>
    <scope>NUCLEOTIDE SEQUENCE [LARGE SCALE GENOMIC DNA]</scope>
</reference>
<dbReference type="PANTHER" id="PTHR46033:SF67">
    <property type="entry name" value="AMINOTRANSFERASE-LIKE, PLANT MOBILE DOMAIN FAMILY PROTEIN"/>
    <property type="match status" value="1"/>
</dbReference>
<evidence type="ECO:0000259" key="2">
    <source>
        <dbReference type="Pfam" id="PF10536"/>
    </source>
</evidence>